<dbReference type="InterPro" id="IPR036249">
    <property type="entry name" value="Thioredoxin-like_sf"/>
</dbReference>
<protein>
    <recommendedName>
        <fullName evidence="2">Thioredoxin domain-containing protein</fullName>
    </recommendedName>
</protein>
<organism evidence="3 4">
    <name type="scientific">Phytophthora kernoviae</name>
    <dbReference type="NCBI Taxonomy" id="325452"/>
    <lineage>
        <taxon>Eukaryota</taxon>
        <taxon>Sar</taxon>
        <taxon>Stramenopiles</taxon>
        <taxon>Oomycota</taxon>
        <taxon>Peronosporomycetes</taxon>
        <taxon>Peronosporales</taxon>
        <taxon>Peronosporaceae</taxon>
        <taxon>Phytophthora</taxon>
    </lineage>
</organism>
<evidence type="ECO:0000313" key="3">
    <source>
        <dbReference type="EMBL" id="RLN56760.1"/>
    </source>
</evidence>
<evidence type="ECO:0000313" key="4">
    <source>
        <dbReference type="Proteomes" id="UP000277300"/>
    </source>
</evidence>
<dbReference type="Pfam" id="PF00085">
    <property type="entry name" value="Thioredoxin"/>
    <property type="match status" value="1"/>
</dbReference>
<evidence type="ECO:0000259" key="2">
    <source>
        <dbReference type="PROSITE" id="PS51352"/>
    </source>
</evidence>
<dbReference type="SUPFAM" id="SSF52833">
    <property type="entry name" value="Thioredoxin-like"/>
    <property type="match status" value="1"/>
</dbReference>
<dbReference type="OrthoDB" id="20229at2759"/>
<feature type="transmembrane region" description="Helical" evidence="1">
    <location>
        <begin position="86"/>
        <end position="105"/>
    </location>
</feature>
<feature type="domain" description="Thioredoxin" evidence="2">
    <location>
        <begin position="127"/>
        <end position="266"/>
    </location>
</feature>
<dbReference type="EMBL" id="MBDO02000345">
    <property type="protein sequence ID" value="RLN56760.1"/>
    <property type="molecule type" value="Genomic_DNA"/>
</dbReference>
<dbReference type="AlphaFoldDB" id="A0A3F2RH87"/>
<reference evidence="3 4" key="1">
    <citation type="submission" date="2018-07" db="EMBL/GenBank/DDBJ databases">
        <title>Genome sequencing of oomycete isolates from Chile give support for New Zealand origin for Phytophthora kernoviae and make available the first Nothophytophthora sp. genome.</title>
        <authorList>
            <person name="Studholme D.J."/>
            <person name="Sanfuentes E."/>
            <person name="Panda P."/>
            <person name="Hill R."/>
            <person name="Sambles C."/>
            <person name="Grant M."/>
            <person name="Williams N.M."/>
            <person name="Mcdougal R.L."/>
        </authorList>
    </citation>
    <scope>NUCLEOTIDE SEQUENCE [LARGE SCALE GENOMIC DNA]</scope>
    <source>
        <strain evidence="3">Chile6</strain>
    </source>
</reference>
<keyword evidence="1" id="KW-1133">Transmembrane helix</keyword>
<dbReference type="PROSITE" id="PS51352">
    <property type="entry name" value="THIOREDOXIN_2"/>
    <property type="match status" value="1"/>
</dbReference>
<name>A0A3F2RH87_9STRA</name>
<sequence>MAARPETADTLPDAANVRLWVRFLAPYYICNTVALLLYLPIRYQGVSDVLLERENFLNLPLEQEIFLLALGSWLINYRKKATIDGVIALFFMYGKLGMLATLYYLDMTIFGWYAAFCVGQPKYDGPSRFTELNPALVEKLVKTKVSGLRKGSKTANSWLIFYYADWSDCCLELEPMLADLSLRYSSDGLRFGKVDMNKWSDLAVENRINVSTSSSQLPTLILFQEGKEAMRLPPIDANGKVTKTILDRAGLMAVFKLQELKDGKPAVFKPKSS</sequence>
<proteinExistence type="predicted"/>
<feature type="transmembrane region" description="Helical" evidence="1">
    <location>
        <begin position="20"/>
        <end position="39"/>
    </location>
</feature>
<keyword evidence="1" id="KW-0472">Membrane</keyword>
<comment type="caution">
    <text evidence="3">The sequence shown here is derived from an EMBL/GenBank/DDBJ whole genome shotgun (WGS) entry which is preliminary data.</text>
</comment>
<evidence type="ECO:0000256" key="1">
    <source>
        <dbReference type="SAM" id="Phobius"/>
    </source>
</evidence>
<dbReference type="Proteomes" id="UP000277300">
    <property type="component" value="Unassembled WGS sequence"/>
</dbReference>
<accession>A0A3F2RH87</accession>
<keyword evidence="1" id="KW-0812">Transmembrane</keyword>
<gene>
    <name evidence="3" type="ORF">BBP00_00007832</name>
</gene>
<dbReference type="InterPro" id="IPR013766">
    <property type="entry name" value="Thioredoxin_domain"/>
</dbReference>
<dbReference type="Gene3D" id="3.40.30.10">
    <property type="entry name" value="Glutaredoxin"/>
    <property type="match status" value="1"/>
</dbReference>